<evidence type="ECO:0000313" key="4">
    <source>
        <dbReference type="Proteomes" id="UP001222770"/>
    </source>
</evidence>
<dbReference type="Gene3D" id="3.40.710.10">
    <property type="entry name" value="DD-peptidase/beta-lactamase superfamily"/>
    <property type="match status" value="1"/>
</dbReference>
<keyword evidence="1" id="KW-0732">Signal</keyword>
<sequence length="374" mass="41372">MARLSLPHIVPLLLLPALIGCGGNAGDSAPPPLPEAAMKAVSAKPGVDRERLARAVDRLFTDAAMGETRAVIVMRDGRIVAERYAPGYHENTRFVSWSMAKTITGVMTGMLVSDGRLRLDETAPVPEWQRPGDPRGEITLRQLLQMRSGLRHVEAGDPPYRSDEVRMLFLDGRDDMARYAESQPLQFEPGQKWVYSSNTSVILADLAARVLSPEPDPESRRRAVADYLRTRLFGPLGMKSMVPEFDAAGTLIGGSLIHGTARDWARFGEFLRNKGAVRGAQIIPRQWIEFMTTPSPREKQYGAQVWLNRPPTSGKPSLFPDRGPSDLFACEGHLGQYVIVSPTQHLVVVRLGMTPEDSLDPVVERLGDIVQLYR</sequence>
<organism evidence="3 4">
    <name type="scientific">Novosphingobium cyanobacteriorum</name>
    <dbReference type="NCBI Taxonomy" id="3024215"/>
    <lineage>
        <taxon>Bacteria</taxon>
        <taxon>Pseudomonadati</taxon>
        <taxon>Pseudomonadota</taxon>
        <taxon>Alphaproteobacteria</taxon>
        <taxon>Sphingomonadales</taxon>
        <taxon>Sphingomonadaceae</taxon>
        <taxon>Novosphingobium</taxon>
    </lineage>
</organism>
<accession>A0ABT6CI04</accession>
<dbReference type="InterPro" id="IPR050789">
    <property type="entry name" value="Diverse_Enzym_Activities"/>
</dbReference>
<proteinExistence type="predicted"/>
<name>A0ABT6CI04_9SPHN</name>
<reference evidence="3 4" key="1">
    <citation type="submission" date="2023-03" db="EMBL/GenBank/DDBJ databases">
        <title>Novosphingobium cyanobacteriorum sp. nov., isolated from a eutrophic reservoir during the Microcystis bloom period.</title>
        <authorList>
            <person name="Kang M."/>
            <person name="Le V."/>
            <person name="Ko S.-R."/>
            <person name="Lee S.-A."/>
            <person name="Ahn C.-Y."/>
        </authorList>
    </citation>
    <scope>NUCLEOTIDE SEQUENCE [LARGE SCALE GENOMIC DNA]</scope>
    <source>
        <strain evidence="3 4">HBC54</strain>
    </source>
</reference>
<protein>
    <submittedName>
        <fullName evidence="3">Serine hydrolase</fullName>
    </submittedName>
</protein>
<evidence type="ECO:0000256" key="1">
    <source>
        <dbReference type="SAM" id="SignalP"/>
    </source>
</evidence>
<dbReference type="EMBL" id="JAROCY010000005">
    <property type="protein sequence ID" value="MDF8332913.1"/>
    <property type="molecule type" value="Genomic_DNA"/>
</dbReference>
<evidence type="ECO:0000259" key="2">
    <source>
        <dbReference type="Pfam" id="PF00144"/>
    </source>
</evidence>
<dbReference type="Pfam" id="PF00144">
    <property type="entry name" value="Beta-lactamase"/>
    <property type="match status" value="1"/>
</dbReference>
<dbReference type="GO" id="GO:0016787">
    <property type="term" value="F:hydrolase activity"/>
    <property type="evidence" value="ECO:0007669"/>
    <property type="project" value="UniProtKB-KW"/>
</dbReference>
<dbReference type="InterPro" id="IPR001466">
    <property type="entry name" value="Beta-lactam-related"/>
</dbReference>
<dbReference type="InterPro" id="IPR012338">
    <property type="entry name" value="Beta-lactam/transpept-like"/>
</dbReference>
<comment type="caution">
    <text evidence="3">The sequence shown here is derived from an EMBL/GenBank/DDBJ whole genome shotgun (WGS) entry which is preliminary data.</text>
</comment>
<gene>
    <name evidence="3" type="ORF">POM99_06860</name>
</gene>
<dbReference type="RefSeq" id="WP_277276114.1">
    <property type="nucleotide sequence ID" value="NZ_JAROCY010000005.1"/>
</dbReference>
<keyword evidence="3" id="KW-0378">Hydrolase</keyword>
<feature type="signal peptide" evidence="1">
    <location>
        <begin position="1"/>
        <end position="25"/>
    </location>
</feature>
<dbReference type="Proteomes" id="UP001222770">
    <property type="component" value="Unassembled WGS sequence"/>
</dbReference>
<dbReference type="SUPFAM" id="SSF56601">
    <property type="entry name" value="beta-lactamase/transpeptidase-like"/>
    <property type="match status" value="1"/>
</dbReference>
<dbReference type="PROSITE" id="PS51257">
    <property type="entry name" value="PROKAR_LIPOPROTEIN"/>
    <property type="match status" value="1"/>
</dbReference>
<feature type="chain" id="PRO_5046312371" evidence="1">
    <location>
        <begin position="26"/>
        <end position="374"/>
    </location>
</feature>
<feature type="domain" description="Beta-lactamase-related" evidence="2">
    <location>
        <begin position="70"/>
        <end position="351"/>
    </location>
</feature>
<keyword evidence="4" id="KW-1185">Reference proteome</keyword>
<dbReference type="PANTHER" id="PTHR43283:SF7">
    <property type="entry name" value="BETA-LACTAMASE-RELATED DOMAIN-CONTAINING PROTEIN"/>
    <property type="match status" value="1"/>
</dbReference>
<dbReference type="PANTHER" id="PTHR43283">
    <property type="entry name" value="BETA-LACTAMASE-RELATED"/>
    <property type="match status" value="1"/>
</dbReference>
<evidence type="ECO:0000313" key="3">
    <source>
        <dbReference type="EMBL" id="MDF8332913.1"/>
    </source>
</evidence>